<dbReference type="AlphaFoldDB" id="A0A5M5E673"/>
<name>A0A5M5E673_BACOV</name>
<proteinExistence type="predicted"/>
<protein>
    <submittedName>
        <fullName evidence="1">Sigma-70 family RNA polymerase sigma factor</fullName>
    </submittedName>
</protein>
<dbReference type="RefSeq" id="WP_004320217.1">
    <property type="nucleotide sequence ID" value="NZ_DAWEDY010000063.1"/>
</dbReference>
<reference evidence="1 2" key="1">
    <citation type="journal article" date="2019" name="Nat. Med.">
        <title>A library of human gut bacterial isolates paired with longitudinal multiomics data enables mechanistic microbiome research.</title>
        <authorList>
            <person name="Poyet M."/>
            <person name="Groussin M."/>
            <person name="Gibbons S.M."/>
            <person name="Avila-Pacheco J."/>
            <person name="Jiang X."/>
            <person name="Kearney S.M."/>
            <person name="Perrotta A.R."/>
            <person name="Berdy B."/>
            <person name="Zhao S."/>
            <person name="Lieberman T.D."/>
            <person name="Swanson P.K."/>
            <person name="Smith M."/>
            <person name="Roesemann S."/>
            <person name="Alexander J.E."/>
            <person name="Rich S.A."/>
            <person name="Livny J."/>
            <person name="Vlamakis H."/>
            <person name="Clish C."/>
            <person name="Bullock K."/>
            <person name="Deik A."/>
            <person name="Scott J."/>
            <person name="Pierce K.A."/>
            <person name="Xavier R.J."/>
            <person name="Alm E.J."/>
        </authorList>
    </citation>
    <scope>NUCLEOTIDE SEQUENCE [LARGE SCALE GENOMIC DNA]</scope>
    <source>
        <strain evidence="1 2">BIOML-A134</strain>
    </source>
</reference>
<organism evidence="1 2">
    <name type="scientific">Bacteroides ovatus</name>
    <dbReference type="NCBI Taxonomy" id="28116"/>
    <lineage>
        <taxon>Bacteria</taxon>
        <taxon>Pseudomonadati</taxon>
        <taxon>Bacteroidota</taxon>
        <taxon>Bacteroidia</taxon>
        <taxon>Bacteroidales</taxon>
        <taxon>Bacteroidaceae</taxon>
        <taxon>Bacteroides</taxon>
    </lineage>
</organism>
<gene>
    <name evidence="1" type="ORF">F3D66_26395</name>
</gene>
<keyword evidence="2" id="KW-1185">Reference proteome</keyword>
<dbReference type="Proteomes" id="UP000473905">
    <property type="component" value="Unassembled WGS sequence"/>
</dbReference>
<sequence length="220" mass="25778">MAKTIQFRAPIQENEARLVAGIADKGRRTQYELYAYCSDYFWDNYRGVFFADDNAAAEILQNTFIAFWENIERRKIYVEDGIVMGKDNKPLNGSILTYFMSIARNKYLEYGREHPVYADPETELGRLLRAEGFDPNDYIDMLYDSGENLMLDIIADVISHMSPRCSQILTKFYYEEKKLETILKEMPTIESYNALKTKKNKCMNSLRKSAREIYKRKLNS</sequence>
<evidence type="ECO:0000313" key="1">
    <source>
        <dbReference type="EMBL" id="KAA4089884.1"/>
    </source>
</evidence>
<dbReference type="EMBL" id="VWKB01000050">
    <property type="protein sequence ID" value="KAA4089884.1"/>
    <property type="molecule type" value="Genomic_DNA"/>
</dbReference>
<accession>A0A5M5E673</accession>
<evidence type="ECO:0000313" key="2">
    <source>
        <dbReference type="Proteomes" id="UP000473905"/>
    </source>
</evidence>
<comment type="caution">
    <text evidence="1">The sequence shown here is derived from an EMBL/GenBank/DDBJ whole genome shotgun (WGS) entry which is preliminary data.</text>
</comment>
<dbReference type="Gene3D" id="1.10.1740.10">
    <property type="match status" value="1"/>
</dbReference>